<dbReference type="Pfam" id="PF02575">
    <property type="entry name" value="YbaB_DNA_bd"/>
    <property type="match status" value="1"/>
</dbReference>
<organism evidence="1 2">
    <name type="scientific">Marinitenerispora sediminis</name>
    <dbReference type="NCBI Taxonomy" id="1931232"/>
    <lineage>
        <taxon>Bacteria</taxon>
        <taxon>Bacillati</taxon>
        <taxon>Actinomycetota</taxon>
        <taxon>Actinomycetes</taxon>
        <taxon>Streptosporangiales</taxon>
        <taxon>Nocardiopsidaceae</taxon>
        <taxon>Marinitenerispora</taxon>
    </lineage>
</organism>
<dbReference type="Gene3D" id="3.30.1310.10">
    <property type="entry name" value="Nucleoid-associated protein YbaB-like domain"/>
    <property type="match status" value="1"/>
</dbReference>
<dbReference type="AlphaFoldDB" id="A0A368T2N5"/>
<dbReference type="InterPro" id="IPR004401">
    <property type="entry name" value="YbaB/EbfC"/>
</dbReference>
<name>A0A368T2N5_9ACTN</name>
<dbReference type="InterPro" id="IPR036894">
    <property type="entry name" value="YbaB-like_sf"/>
</dbReference>
<gene>
    <name evidence="1" type="ORF">DEF24_24100</name>
</gene>
<dbReference type="GO" id="GO:0003677">
    <property type="term" value="F:DNA binding"/>
    <property type="evidence" value="ECO:0007669"/>
    <property type="project" value="InterPro"/>
</dbReference>
<dbReference type="OrthoDB" id="5118533at2"/>
<sequence length="138" mass="15016">MPEQVEQALARLRTQMAEFAQANASLESATEEAVSKDRAVSAKVNAKGELVELKFPTQKYRQMAPAELSSAIKDVIERARNQMSAHVAQTLGRFAPEGVNMADAMNGRIDPTQMMGKLDLPFPMGTDVPGRSERPEAG</sequence>
<comment type="caution">
    <text evidence="1">The sequence shown here is derived from an EMBL/GenBank/DDBJ whole genome shotgun (WGS) entry which is preliminary data.</text>
</comment>
<accession>A0A368T2N5</accession>
<proteinExistence type="predicted"/>
<keyword evidence="2" id="KW-1185">Reference proteome</keyword>
<dbReference type="Proteomes" id="UP000253318">
    <property type="component" value="Unassembled WGS sequence"/>
</dbReference>
<evidence type="ECO:0008006" key="3">
    <source>
        <dbReference type="Google" id="ProtNLM"/>
    </source>
</evidence>
<dbReference type="EMBL" id="QEIN01000279">
    <property type="protein sequence ID" value="RCV50558.1"/>
    <property type="molecule type" value="Genomic_DNA"/>
</dbReference>
<protein>
    <recommendedName>
        <fullName evidence="3">YbaB/EbfC family DNA-binding protein</fullName>
    </recommendedName>
</protein>
<reference evidence="1 2" key="1">
    <citation type="submission" date="2018-04" db="EMBL/GenBank/DDBJ databases">
        <title>Novel actinobacteria from marine sediment.</title>
        <authorList>
            <person name="Ng Z.Y."/>
            <person name="Tan G.Y.A."/>
        </authorList>
    </citation>
    <scope>NUCLEOTIDE SEQUENCE [LARGE SCALE GENOMIC DNA]</scope>
    <source>
        <strain evidence="1 2">TPS81</strain>
    </source>
</reference>
<evidence type="ECO:0000313" key="1">
    <source>
        <dbReference type="EMBL" id="RCV50558.1"/>
    </source>
</evidence>
<evidence type="ECO:0000313" key="2">
    <source>
        <dbReference type="Proteomes" id="UP000253318"/>
    </source>
</evidence>